<reference evidence="6" key="1">
    <citation type="submission" date="2023-09" db="UniProtKB">
        <authorList>
            <consortium name="Ensembl"/>
        </authorList>
    </citation>
    <scope>IDENTIFICATION</scope>
</reference>
<keyword evidence="3" id="KW-0342">GTP-binding</keyword>
<dbReference type="PANTHER" id="PTHR10903">
    <property type="entry name" value="GTPASE, IMAP FAMILY MEMBER-RELATED"/>
    <property type="match status" value="1"/>
</dbReference>
<evidence type="ECO:0000256" key="2">
    <source>
        <dbReference type="ARBA" id="ARBA00022741"/>
    </source>
</evidence>
<sequence>NKIIVITFYFTVMGLFSHANLFVTDEQELPELRIVLFGRTTVGKSTLGGIILGDSAAFTLSDPHGERTKTCHVERKTDSDSHSVVVVDTPGLFKMGSSEEDVVKEIKWATENVEPGPHVFLLVERLKIITSEELKALQVFERTFGKRAVAYVTVVFTHKNDPGGNEADIKEGMKDNEHLRELIERCQWRYFIFNIADRSPVQVTQLLEKITQERQDYSDFFYTPQMLQAAEKAANEERSKDDRRRKASENRLAILEKSGLLGIFLGSVVGYFSCGGELTPTSGALLGALLGMILIMGMTFSGICVFEKYHKK</sequence>
<dbReference type="PANTHER" id="PTHR10903:SF112">
    <property type="entry name" value="SI:CH211-113E8.5"/>
    <property type="match status" value="1"/>
</dbReference>
<evidence type="ECO:0000313" key="6">
    <source>
        <dbReference type="Ensembl" id="ENSPNYP00000015852.1"/>
    </source>
</evidence>
<dbReference type="GeneTree" id="ENSGT01120000271858"/>
<protein>
    <recommendedName>
        <fullName evidence="5">AIG1-type G domain-containing protein</fullName>
    </recommendedName>
</protein>
<proteinExistence type="inferred from homology"/>
<feature type="domain" description="AIG1-type G" evidence="5">
    <location>
        <begin position="29"/>
        <end position="231"/>
    </location>
</feature>
<evidence type="ECO:0000256" key="4">
    <source>
        <dbReference type="SAM" id="Phobius"/>
    </source>
</evidence>
<dbReference type="InterPro" id="IPR027417">
    <property type="entry name" value="P-loop_NTPase"/>
</dbReference>
<dbReference type="SUPFAM" id="SSF52540">
    <property type="entry name" value="P-loop containing nucleoside triphosphate hydrolases"/>
    <property type="match status" value="1"/>
</dbReference>
<evidence type="ECO:0000256" key="3">
    <source>
        <dbReference type="ARBA" id="ARBA00023134"/>
    </source>
</evidence>
<dbReference type="Gene3D" id="3.40.50.300">
    <property type="entry name" value="P-loop containing nucleotide triphosphate hydrolases"/>
    <property type="match status" value="1"/>
</dbReference>
<keyword evidence="4" id="KW-0812">Transmembrane</keyword>
<dbReference type="Ensembl" id="ENSPNYT00000016254.1">
    <property type="protein sequence ID" value="ENSPNYP00000015852.1"/>
    <property type="gene ID" value="ENSPNYG00000012005.1"/>
</dbReference>
<dbReference type="InterPro" id="IPR006703">
    <property type="entry name" value="G_AIG1"/>
</dbReference>
<keyword evidence="2" id="KW-0547">Nucleotide-binding</keyword>
<evidence type="ECO:0000259" key="5">
    <source>
        <dbReference type="PROSITE" id="PS51720"/>
    </source>
</evidence>
<dbReference type="InterPro" id="IPR045058">
    <property type="entry name" value="GIMA/IAN/Toc"/>
</dbReference>
<accession>A0A3B4FZ14</accession>
<dbReference type="GO" id="GO:0005525">
    <property type="term" value="F:GTP binding"/>
    <property type="evidence" value="ECO:0007669"/>
    <property type="project" value="UniProtKB-KW"/>
</dbReference>
<comment type="similarity">
    <text evidence="1">Belongs to the TRAFAC class TrmE-Era-EngA-EngB-Septin-like GTPase superfamily. AIG1/Toc34/Toc159-like paraseptin GTPase family. IAN subfamily.</text>
</comment>
<dbReference type="AlphaFoldDB" id="A0A3B4FZ14"/>
<name>A0A3B4FZ14_9CICH</name>
<feature type="transmembrane region" description="Helical" evidence="4">
    <location>
        <begin position="252"/>
        <end position="272"/>
    </location>
</feature>
<organism evidence="6">
    <name type="scientific">Pundamilia nyererei</name>
    <dbReference type="NCBI Taxonomy" id="303518"/>
    <lineage>
        <taxon>Eukaryota</taxon>
        <taxon>Metazoa</taxon>
        <taxon>Chordata</taxon>
        <taxon>Craniata</taxon>
        <taxon>Vertebrata</taxon>
        <taxon>Euteleostomi</taxon>
        <taxon>Actinopterygii</taxon>
        <taxon>Neopterygii</taxon>
        <taxon>Teleostei</taxon>
        <taxon>Neoteleostei</taxon>
        <taxon>Acanthomorphata</taxon>
        <taxon>Ovalentaria</taxon>
        <taxon>Cichlomorphae</taxon>
        <taxon>Cichliformes</taxon>
        <taxon>Cichlidae</taxon>
        <taxon>African cichlids</taxon>
        <taxon>Pseudocrenilabrinae</taxon>
        <taxon>Haplochromini</taxon>
        <taxon>Pundamilia</taxon>
    </lineage>
</organism>
<keyword evidence="4" id="KW-1133">Transmembrane helix</keyword>
<keyword evidence="4" id="KW-0472">Membrane</keyword>
<feature type="transmembrane region" description="Helical" evidence="4">
    <location>
        <begin position="6"/>
        <end position="23"/>
    </location>
</feature>
<dbReference type="PROSITE" id="PS51720">
    <property type="entry name" value="G_AIG1"/>
    <property type="match status" value="1"/>
</dbReference>
<dbReference type="Pfam" id="PF04548">
    <property type="entry name" value="AIG1"/>
    <property type="match status" value="1"/>
</dbReference>
<evidence type="ECO:0000256" key="1">
    <source>
        <dbReference type="ARBA" id="ARBA00008535"/>
    </source>
</evidence>
<feature type="transmembrane region" description="Helical" evidence="4">
    <location>
        <begin position="284"/>
        <end position="306"/>
    </location>
</feature>